<proteinExistence type="inferred from homology"/>
<reference evidence="12 13" key="1">
    <citation type="journal article" date="1998" name="Nature">
        <title>The complete genome of the hyperthermophilic bacterium Aquifex aeolicus.</title>
        <authorList>
            <person name="Deckert G."/>
            <person name="Warren P.V."/>
            <person name="Gaasterland T."/>
            <person name="Young W.G."/>
            <person name="Lenox A.L."/>
            <person name="Graham D.E."/>
            <person name="Overbeek R."/>
            <person name="Snead M.A."/>
            <person name="Keller M."/>
            <person name="Aujay M."/>
            <person name="Huber R."/>
            <person name="Feldman R.A."/>
            <person name="Short J.M."/>
            <person name="Olson G.J."/>
            <person name="Swanson R.V."/>
        </authorList>
    </citation>
    <scope>NUCLEOTIDE SEQUENCE [LARGE SCALE GENOMIC DNA]</scope>
    <source>
        <strain evidence="12 13">VF5</strain>
    </source>
</reference>
<dbReference type="PROSITE" id="PS50005">
    <property type="entry name" value="TPR"/>
    <property type="match status" value="3"/>
</dbReference>
<name>O67101_AQUAE</name>
<evidence type="ECO:0000256" key="8">
    <source>
        <dbReference type="PROSITE-ProRule" id="PRU00339"/>
    </source>
</evidence>
<accession>O67101</accession>
<protein>
    <recommendedName>
        <fullName evidence="11">Peptidase M48 domain-containing protein</fullName>
    </recommendedName>
</protein>
<dbReference type="SUPFAM" id="SSF48452">
    <property type="entry name" value="TPR-like"/>
    <property type="match status" value="1"/>
</dbReference>
<evidence type="ECO:0000313" key="12">
    <source>
        <dbReference type="EMBL" id="AAC07070.1"/>
    </source>
</evidence>
<dbReference type="InterPro" id="IPR051156">
    <property type="entry name" value="Mito/Outer_Membr_Metalloprot"/>
</dbReference>
<keyword evidence="3" id="KW-0677">Repeat</keyword>
<dbReference type="Proteomes" id="UP000000798">
    <property type="component" value="Chromosome"/>
</dbReference>
<dbReference type="HOGENOM" id="CLU_039394_0_0_0"/>
<evidence type="ECO:0000256" key="10">
    <source>
        <dbReference type="SAM" id="SignalP"/>
    </source>
</evidence>
<feature type="repeat" description="TPR" evidence="8">
    <location>
        <begin position="374"/>
        <end position="407"/>
    </location>
</feature>
<keyword evidence="13" id="KW-1185">Reference proteome</keyword>
<dbReference type="OrthoDB" id="9810445at2"/>
<dbReference type="eggNOG" id="COG4783">
    <property type="taxonomic scope" value="Bacteria"/>
</dbReference>
<dbReference type="GO" id="GO:0046872">
    <property type="term" value="F:metal ion binding"/>
    <property type="evidence" value="ECO:0007669"/>
    <property type="project" value="UniProtKB-KW"/>
</dbReference>
<dbReference type="GO" id="GO:0016020">
    <property type="term" value="C:membrane"/>
    <property type="evidence" value="ECO:0000318"/>
    <property type="project" value="GO_Central"/>
</dbReference>
<feature type="repeat" description="TPR" evidence="8">
    <location>
        <begin position="272"/>
        <end position="305"/>
    </location>
</feature>
<feature type="repeat" description="TPR" evidence="8">
    <location>
        <begin position="306"/>
        <end position="339"/>
    </location>
</feature>
<dbReference type="AlphaFoldDB" id="O67101"/>
<dbReference type="EMBL" id="AE000657">
    <property type="protein sequence ID" value="AAC07070.1"/>
    <property type="molecule type" value="Genomic_DNA"/>
</dbReference>
<dbReference type="InterPro" id="IPR011990">
    <property type="entry name" value="TPR-like_helical_dom_sf"/>
</dbReference>
<dbReference type="PIR" id="B70384">
    <property type="entry name" value="B70384"/>
</dbReference>
<dbReference type="FunCoup" id="O67101">
    <property type="interactions" value="86"/>
</dbReference>
<keyword evidence="5 8" id="KW-0802">TPR repeat</keyword>
<feature type="signal peptide" evidence="10">
    <location>
        <begin position="1"/>
        <end position="20"/>
    </location>
</feature>
<dbReference type="GO" id="GO:0004222">
    <property type="term" value="F:metalloendopeptidase activity"/>
    <property type="evidence" value="ECO:0000318"/>
    <property type="project" value="GO_Central"/>
</dbReference>
<evidence type="ECO:0000256" key="4">
    <source>
        <dbReference type="ARBA" id="ARBA00022801"/>
    </source>
</evidence>
<dbReference type="InterPro" id="IPR001915">
    <property type="entry name" value="Peptidase_M48"/>
</dbReference>
<evidence type="ECO:0000259" key="11">
    <source>
        <dbReference type="Pfam" id="PF01435"/>
    </source>
</evidence>
<dbReference type="Gene3D" id="1.25.40.10">
    <property type="entry name" value="Tetratricopeptide repeat domain"/>
    <property type="match status" value="1"/>
</dbReference>
<organism evidence="12 13">
    <name type="scientific">Aquifex aeolicus (strain VF5)</name>
    <dbReference type="NCBI Taxonomy" id="224324"/>
    <lineage>
        <taxon>Bacteria</taxon>
        <taxon>Pseudomonadati</taxon>
        <taxon>Aquificota</taxon>
        <taxon>Aquificia</taxon>
        <taxon>Aquificales</taxon>
        <taxon>Aquificaceae</taxon>
        <taxon>Aquifex</taxon>
    </lineage>
</organism>
<evidence type="ECO:0000256" key="2">
    <source>
        <dbReference type="ARBA" id="ARBA00022723"/>
    </source>
</evidence>
<dbReference type="Gene3D" id="3.30.2010.10">
    <property type="entry name" value="Metalloproteases ('zincins'), catalytic domain"/>
    <property type="match status" value="1"/>
</dbReference>
<dbReference type="Pfam" id="PF12895">
    <property type="entry name" value="ANAPC3"/>
    <property type="match status" value="1"/>
</dbReference>
<dbReference type="Pfam" id="PF13181">
    <property type="entry name" value="TPR_8"/>
    <property type="match status" value="1"/>
</dbReference>
<keyword evidence="4 9" id="KW-0378">Hydrolase</keyword>
<dbReference type="PROSITE" id="PS51257">
    <property type="entry name" value="PROKAR_LIPOPROTEIN"/>
    <property type="match status" value="1"/>
</dbReference>
<dbReference type="Pfam" id="PF07719">
    <property type="entry name" value="TPR_2"/>
    <property type="match status" value="1"/>
</dbReference>
<evidence type="ECO:0000256" key="7">
    <source>
        <dbReference type="ARBA" id="ARBA00023049"/>
    </source>
</evidence>
<evidence type="ECO:0000313" key="13">
    <source>
        <dbReference type="Proteomes" id="UP000000798"/>
    </source>
</evidence>
<dbReference type="InterPro" id="IPR019734">
    <property type="entry name" value="TPR_rpt"/>
</dbReference>
<keyword evidence="1 9" id="KW-0645">Protease</keyword>
<dbReference type="RefSeq" id="WP_010880602.1">
    <property type="nucleotide sequence ID" value="NC_000918.1"/>
</dbReference>
<sequence>MRVRALISALFIFIVSCTQVVDPLTGKKTFTVLPPEEEIAIGNSVFPQAITEYEGIYPDKEVQEYVKELGNSIAKHTPRKLPYEFVLVNSKILNAFALPGGKIVITRGLVLMLDSESELAGVLAHELGHVNARHYARYLEKMLGLSILLQIGALLINDRDTTARIALQLASIGASLLALKFSRDQEREADKYGVVFAVKAGYDPHGLIETFKKFKKMEKDYPPEWLSTHPLPDTRIREVSKLISSMKLPPNLKKDSPQFQRIKEKLLATKKSYDLYYEGRKLYKEGLKDEALKKFEEAIKLFPNNQIAMSYASAIYLEHGKYKRALEYAKRVSDLDPYLLWGWYLQGIAYFKLKKYKESIRALNEAKKRIPSYAGIYYYLGRDYEELGDVKKAVENYKLALKFASGREPWYEDAKRRLQRYGVIF</sequence>
<dbReference type="PANTHER" id="PTHR22726:SF1">
    <property type="entry name" value="METALLOENDOPEPTIDASE OMA1, MITOCHONDRIAL"/>
    <property type="match status" value="1"/>
</dbReference>
<dbReference type="EnsemblBacteria" id="AAC07070">
    <property type="protein sequence ID" value="AAC07070"/>
    <property type="gene ID" value="aq_972"/>
</dbReference>
<dbReference type="InParanoid" id="O67101"/>
<comment type="cofactor">
    <cofactor evidence="9">
        <name>Zn(2+)</name>
        <dbReference type="ChEBI" id="CHEBI:29105"/>
    </cofactor>
    <text evidence="9">Binds 1 zinc ion per subunit.</text>
</comment>
<keyword evidence="10" id="KW-0732">Signal</keyword>
<evidence type="ECO:0000256" key="3">
    <source>
        <dbReference type="ARBA" id="ARBA00022737"/>
    </source>
</evidence>
<evidence type="ECO:0000256" key="1">
    <source>
        <dbReference type="ARBA" id="ARBA00022670"/>
    </source>
</evidence>
<dbReference type="GO" id="GO:0051603">
    <property type="term" value="P:proteolysis involved in protein catabolic process"/>
    <property type="evidence" value="ECO:0000318"/>
    <property type="project" value="GO_Central"/>
</dbReference>
<dbReference type="SMART" id="SM00028">
    <property type="entry name" value="TPR"/>
    <property type="match status" value="4"/>
</dbReference>
<evidence type="ECO:0000256" key="5">
    <source>
        <dbReference type="ARBA" id="ARBA00022803"/>
    </source>
</evidence>
<keyword evidence="2" id="KW-0479">Metal-binding</keyword>
<dbReference type="CDD" id="cd07333">
    <property type="entry name" value="M48C_bepA_like"/>
    <property type="match status" value="1"/>
</dbReference>
<keyword evidence="6 9" id="KW-0862">Zinc</keyword>
<dbReference type="InterPro" id="IPR013105">
    <property type="entry name" value="TPR_2"/>
</dbReference>
<evidence type="ECO:0000256" key="9">
    <source>
        <dbReference type="RuleBase" id="RU003983"/>
    </source>
</evidence>
<evidence type="ECO:0000256" key="6">
    <source>
        <dbReference type="ARBA" id="ARBA00022833"/>
    </source>
</evidence>
<feature type="chain" id="PRO_5004160329" description="Peptidase M48 domain-containing protein" evidence="10">
    <location>
        <begin position="21"/>
        <end position="425"/>
    </location>
</feature>
<gene>
    <name evidence="12" type="ordered locus">aq_972</name>
</gene>
<dbReference type="KEGG" id="aae:aq_972"/>
<keyword evidence="7 9" id="KW-0482">Metalloprotease</keyword>
<comment type="similarity">
    <text evidence="9">Belongs to the peptidase M48 family.</text>
</comment>
<dbReference type="STRING" id="224324.aq_972"/>
<feature type="domain" description="Peptidase M48" evidence="11">
    <location>
        <begin position="60"/>
        <end position="241"/>
    </location>
</feature>
<dbReference type="PANTHER" id="PTHR22726">
    <property type="entry name" value="METALLOENDOPEPTIDASE OMA1"/>
    <property type="match status" value="1"/>
</dbReference>
<dbReference type="Pfam" id="PF01435">
    <property type="entry name" value="Peptidase_M48"/>
    <property type="match status" value="1"/>
</dbReference>